<dbReference type="AlphaFoldDB" id="D7SR53"/>
<dbReference type="OMA" id="ELASSIW"/>
<sequence>MCSLDKFLHFILRFRNGFINLFHCCISNCITNPNTETIMQNPIIHKPLCMSKKLASSIRTNY</sequence>
<gene>
    <name evidence="1" type="ordered locus">VIT_08s0058g00630</name>
</gene>
<dbReference type="PaxDb" id="29760-VIT_08s0058g00630.t01"/>
<keyword evidence="2" id="KW-1185">Reference proteome</keyword>
<dbReference type="HOGENOM" id="CLU_2908693_0_0_1"/>
<reference evidence="2" key="1">
    <citation type="journal article" date="2007" name="Nature">
        <title>The grapevine genome sequence suggests ancestral hexaploidization in major angiosperm phyla.</title>
        <authorList>
            <consortium name="The French-Italian Public Consortium for Grapevine Genome Characterization."/>
            <person name="Jaillon O."/>
            <person name="Aury J.-M."/>
            <person name="Noel B."/>
            <person name="Policriti A."/>
            <person name="Clepet C."/>
            <person name="Casagrande A."/>
            <person name="Choisne N."/>
            <person name="Aubourg S."/>
            <person name="Vitulo N."/>
            <person name="Jubin C."/>
            <person name="Vezzi A."/>
            <person name="Legeai F."/>
            <person name="Hugueney P."/>
            <person name="Dasilva C."/>
            <person name="Horner D."/>
            <person name="Mica E."/>
            <person name="Jublot D."/>
            <person name="Poulain J."/>
            <person name="Bruyere C."/>
            <person name="Billault A."/>
            <person name="Segurens B."/>
            <person name="Gouyvenoux M."/>
            <person name="Ugarte E."/>
            <person name="Cattonaro F."/>
            <person name="Anthouard V."/>
            <person name="Vico V."/>
            <person name="Del Fabbro C."/>
            <person name="Alaux M."/>
            <person name="Di Gaspero G."/>
            <person name="Dumas V."/>
            <person name="Felice N."/>
            <person name="Paillard S."/>
            <person name="Juman I."/>
            <person name="Moroldo M."/>
            <person name="Scalabrin S."/>
            <person name="Canaguier A."/>
            <person name="Le Clainche I."/>
            <person name="Malacrida G."/>
            <person name="Durand E."/>
            <person name="Pesole G."/>
            <person name="Laucou V."/>
            <person name="Chatelet P."/>
            <person name="Merdinoglu D."/>
            <person name="Delledonne M."/>
            <person name="Pezzotti M."/>
            <person name="Lecharny A."/>
            <person name="Scarpelli C."/>
            <person name="Artiguenave F."/>
            <person name="Pe M.E."/>
            <person name="Valle G."/>
            <person name="Morgante M."/>
            <person name="Caboche M."/>
            <person name="Adam-Blondon A.-F."/>
            <person name="Weissenbach J."/>
            <person name="Quetier F."/>
            <person name="Wincker P."/>
        </authorList>
    </citation>
    <scope>NUCLEOTIDE SEQUENCE [LARGE SCALE GENOMIC DNA]</scope>
    <source>
        <strain evidence="2">cv. Pinot noir / PN40024</strain>
    </source>
</reference>
<name>D7SR53_VITVI</name>
<protein>
    <submittedName>
        <fullName evidence="1">Uncharacterized protein</fullName>
    </submittedName>
</protein>
<organism evidence="1 2">
    <name type="scientific">Vitis vinifera</name>
    <name type="common">Grape</name>
    <dbReference type="NCBI Taxonomy" id="29760"/>
    <lineage>
        <taxon>Eukaryota</taxon>
        <taxon>Viridiplantae</taxon>
        <taxon>Streptophyta</taxon>
        <taxon>Embryophyta</taxon>
        <taxon>Tracheophyta</taxon>
        <taxon>Spermatophyta</taxon>
        <taxon>Magnoliopsida</taxon>
        <taxon>eudicotyledons</taxon>
        <taxon>Gunneridae</taxon>
        <taxon>Pentapetalae</taxon>
        <taxon>rosids</taxon>
        <taxon>Vitales</taxon>
        <taxon>Vitaceae</taxon>
        <taxon>Viteae</taxon>
        <taxon>Vitis</taxon>
    </lineage>
</organism>
<dbReference type="InParanoid" id="D7SR53"/>
<dbReference type="Proteomes" id="UP000009183">
    <property type="component" value="Chromosome 8"/>
</dbReference>
<evidence type="ECO:0000313" key="2">
    <source>
        <dbReference type="Proteomes" id="UP000009183"/>
    </source>
</evidence>
<evidence type="ECO:0000313" key="1">
    <source>
        <dbReference type="EMBL" id="CBI18098.3"/>
    </source>
</evidence>
<accession>D7SR53</accession>
<dbReference type="EMBL" id="FN594967">
    <property type="protein sequence ID" value="CBI18098.3"/>
    <property type="molecule type" value="Genomic_DNA"/>
</dbReference>
<proteinExistence type="predicted"/>
<dbReference type="eggNOG" id="ENOG502T2AY">
    <property type="taxonomic scope" value="Eukaryota"/>
</dbReference>